<keyword evidence="6 8" id="KW-0472">Membrane</keyword>
<name>A0A9P4WYB2_9PLEO</name>
<evidence type="ECO:0000256" key="4">
    <source>
        <dbReference type="ARBA" id="ARBA00022824"/>
    </source>
</evidence>
<organism evidence="9 10">
    <name type="scientific">Didymella heteroderae</name>
    <dbReference type="NCBI Taxonomy" id="1769908"/>
    <lineage>
        <taxon>Eukaryota</taxon>
        <taxon>Fungi</taxon>
        <taxon>Dikarya</taxon>
        <taxon>Ascomycota</taxon>
        <taxon>Pezizomycotina</taxon>
        <taxon>Dothideomycetes</taxon>
        <taxon>Pleosporomycetidae</taxon>
        <taxon>Pleosporales</taxon>
        <taxon>Pleosporineae</taxon>
        <taxon>Didymellaceae</taxon>
        <taxon>Didymella</taxon>
    </lineage>
</organism>
<feature type="region of interest" description="Disordered" evidence="7">
    <location>
        <begin position="164"/>
        <end position="186"/>
    </location>
</feature>
<comment type="subcellular location">
    <subcellularLocation>
        <location evidence="1">Endoplasmic reticulum membrane</location>
        <topology evidence="1">Multi-pass membrane protein</topology>
    </subcellularLocation>
</comment>
<gene>
    <name evidence="9" type="ORF">E8E12_010072</name>
</gene>
<comment type="caution">
    <text evidence="9">The sequence shown here is derived from an EMBL/GenBank/DDBJ whole genome shotgun (WGS) entry which is preliminary data.</text>
</comment>
<dbReference type="EMBL" id="SWKV01000008">
    <property type="protein sequence ID" value="KAF3044739.1"/>
    <property type="molecule type" value="Genomic_DNA"/>
</dbReference>
<feature type="transmembrane region" description="Helical" evidence="8">
    <location>
        <begin position="192"/>
        <end position="214"/>
    </location>
</feature>
<evidence type="ECO:0000256" key="5">
    <source>
        <dbReference type="ARBA" id="ARBA00022989"/>
    </source>
</evidence>
<evidence type="ECO:0000313" key="10">
    <source>
        <dbReference type="Proteomes" id="UP000758155"/>
    </source>
</evidence>
<dbReference type="AlphaFoldDB" id="A0A9P4WYB2"/>
<dbReference type="PANTHER" id="PTHR15301:SF3">
    <property type="entry name" value="PROTEIN NSG1-RELATED"/>
    <property type="match status" value="1"/>
</dbReference>
<evidence type="ECO:0000256" key="2">
    <source>
        <dbReference type="ARBA" id="ARBA00007475"/>
    </source>
</evidence>
<dbReference type="OrthoDB" id="205546at2759"/>
<proteinExistence type="inferred from homology"/>
<accession>A0A9P4WYB2</accession>
<comment type="similarity">
    <text evidence="2">Belongs to the INSIG family.</text>
</comment>
<feature type="transmembrane region" description="Helical" evidence="8">
    <location>
        <begin position="234"/>
        <end position="255"/>
    </location>
</feature>
<sequence>MAEDERRESPGQQPHIYRPVPRRTFEPQLLRDTADSPAHAFSQQPHSPIANTLQSSKSSDFLAQLNARLLRTYNAGSEDAPESPDGAGSARLPRQNKSFLNMNSSTLFGIYDDVGASTHGAASVVETPWGTGAETPGHTGMGWHGTVYDSALGGADAGLSMKNAARRGSGKGKADERRSSQTRRPRSATAKYAVLVAKLAALFTFGVLYGTIVSHLHDTRQLAAVHVKGVDRESWFYITTWGCAGVALGSLLPYVDLVWSRRSTLDENDEKEEENASESPISEQINDVVRSVAAFVGVAFAIRRLPWQSTLQLTLTLALVNPALWYILDRSKPGLSFSLIVTSILTSVMFLSNPTALPSPSVPSLSNATHAPSIPHHRPDLFAGIISYDNLAVVTWR</sequence>
<feature type="compositionally biased region" description="Polar residues" evidence="7">
    <location>
        <begin position="41"/>
        <end position="53"/>
    </location>
</feature>
<evidence type="ECO:0000256" key="1">
    <source>
        <dbReference type="ARBA" id="ARBA00004477"/>
    </source>
</evidence>
<keyword evidence="10" id="KW-1185">Reference proteome</keyword>
<dbReference type="InterPro" id="IPR025929">
    <property type="entry name" value="INSIG_fam"/>
</dbReference>
<keyword evidence="3 8" id="KW-0812">Transmembrane</keyword>
<dbReference type="Pfam" id="PF07281">
    <property type="entry name" value="INSIG"/>
    <property type="match status" value="1"/>
</dbReference>
<protein>
    <submittedName>
        <fullName evidence="9">Uncharacterized protein</fullName>
    </submittedName>
</protein>
<evidence type="ECO:0000313" key="9">
    <source>
        <dbReference type="EMBL" id="KAF3044739.1"/>
    </source>
</evidence>
<keyword evidence="5 8" id="KW-1133">Transmembrane helix</keyword>
<dbReference type="PANTHER" id="PTHR15301">
    <property type="entry name" value="INSULIN-INDUCED GENE 1"/>
    <property type="match status" value="1"/>
</dbReference>
<feature type="region of interest" description="Disordered" evidence="7">
    <location>
        <begin position="1"/>
        <end position="53"/>
    </location>
</feature>
<evidence type="ECO:0000256" key="3">
    <source>
        <dbReference type="ARBA" id="ARBA00022692"/>
    </source>
</evidence>
<reference evidence="9" key="1">
    <citation type="submission" date="2019-04" db="EMBL/GenBank/DDBJ databases">
        <title>Sequencing of skin fungus with MAO and IRED activity.</title>
        <authorList>
            <person name="Marsaioli A.J."/>
            <person name="Bonatto J.M.C."/>
            <person name="Reis Junior O."/>
        </authorList>
    </citation>
    <scope>NUCLEOTIDE SEQUENCE</scope>
    <source>
        <strain evidence="9">28M1</strain>
    </source>
</reference>
<dbReference type="Proteomes" id="UP000758155">
    <property type="component" value="Unassembled WGS sequence"/>
</dbReference>
<keyword evidence="4" id="KW-0256">Endoplasmic reticulum</keyword>
<dbReference type="GO" id="GO:0005789">
    <property type="term" value="C:endoplasmic reticulum membrane"/>
    <property type="evidence" value="ECO:0007669"/>
    <property type="project" value="UniProtKB-SubCell"/>
</dbReference>
<evidence type="ECO:0000256" key="6">
    <source>
        <dbReference type="ARBA" id="ARBA00023136"/>
    </source>
</evidence>
<evidence type="ECO:0000256" key="7">
    <source>
        <dbReference type="SAM" id="MobiDB-lite"/>
    </source>
</evidence>
<dbReference type="GO" id="GO:0016126">
    <property type="term" value="P:sterol biosynthetic process"/>
    <property type="evidence" value="ECO:0007669"/>
    <property type="project" value="TreeGrafter"/>
</dbReference>
<evidence type="ECO:0000256" key="8">
    <source>
        <dbReference type="SAM" id="Phobius"/>
    </source>
</evidence>
<feature type="transmembrane region" description="Helical" evidence="8">
    <location>
        <begin position="334"/>
        <end position="351"/>
    </location>
</feature>